<proteinExistence type="predicted"/>
<evidence type="ECO:0000313" key="2">
    <source>
        <dbReference type="Proteomes" id="UP000245670"/>
    </source>
</evidence>
<dbReference type="RefSeq" id="WP_109404342.1">
    <property type="nucleotide sequence ID" value="NZ_QFFG01000002.1"/>
</dbReference>
<reference evidence="1 2" key="1">
    <citation type="submission" date="2018-05" db="EMBL/GenBank/DDBJ databases">
        <title>Polaribacter aquimarinus sp. nov., isolated from sediment in a sediment of sea.</title>
        <authorList>
            <person name="Lu D."/>
        </authorList>
    </citation>
    <scope>NUCLEOTIDE SEQUENCE [LARGE SCALE GENOMIC DNA]</scope>
    <source>
        <strain evidence="1 2">ZY113</strain>
    </source>
</reference>
<name>A0A2U2JCL3_9FLAO</name>
<evidence type="ECO:0000313" key="1">
    <source>
        <dbReference type="EMBL" id="PWG06011.1"/>
    </source>
</evidence>
<keyword evidence="2" id="KW-1185">Reference proteome</keyword>
<dbReference type="Proteomes" id="UP000245670">
    <property type="component" value="Unassembled WGS sequence"/>
</dbReference>
<accession>A0A2U2JCL3</accession>
<sequence length="78" mass="8678">MPIKSYLAHPHTGQKEQLVNELTALENCEIIPADNKEVLVLVTDTASDTEDDILKQKIETFKSLKLLALVSGFNTPKK</sequence>
<organism evidence="1 2">
    <name type="scientific">Polaribacter aquimarinus</name>
    <dbReference type="NCBI Taxonomy" id="2100726"/>
    <lineage>
        <taxon>Bacteria</taxon>
        <taxon>Pseudomonadati</taxon>
        <taxon>Bacteroidota</taxon>
        <taxon>Flavobacteriia</taxon>
        <taxon>Flavobacteriales</taxon>
        <taxon>Flavobacteriaceae</taxon>
    </lineage>
</organism>
<dbReference type="EMBL" id="QFFG01000002">
    <property type="protein sequence ID" value="PWG06011.1"/>
    <property type="molecule type" value="Genomic_DNA"/>
</dbReference>
<comment type="caution">
    <text evidence="1">The sequence shown here is derived from an EMBL/GenBank/DDBJ whole genome shotgun (WGS) entry which is preliminary data.</text>
</comment>
<gene>
    <name evidence="1" type="ORF">DIS07_06145</name>
</gene>
<dbReference type="AlphaFoldDB" id="A0A2U2JCL3"/>
<dbReference type="OrthoDB" id="5432518at2"/>
<protein>
    <submittedName>
        <fullName evidence="1">Uncharacterized protein</fullName>
    </submittedName>
</protein>